<organism evidence="2 3">
    <name type="scientific">Dryococelus australis</name>
    <dbReference type="NCBI Taxonomy" id="614101"/>
    <lineage>
        <taxon>Eukaryota</taxon>
        <taxon>Metazoa</taxon>
        <taxon>Ecdysozoa</taxon>
        <taxon>Arthropoda</taxon>
        <taxon>Hexapoda</taxon>
        <taxon>Insecta</taxon>
        <taxon>Pterygota</taxon>
        <taxon>Neoptera</taxon>
        <taxon>Polyneoptera</taxon>
        <taxon>Phasmatodea</taxon>
        <taxon>Verophasmatodea</taxon>
        <taxon>Anareolatae</taxon>
        <taxon>Phasmatidae</taxon>
        <taxon>Eurycanthinae</taxon>
        <taxon>Dryococelus</taxon>
    </lineage>
</organism>
<dbReference type="EMBL" id="JARBHB010000004">
    <property type="protein sequence ID" value="KAJ8887373.1"/>
    <property type="molecule type" value="Genomic_DNA"/>
</dbReference>
<reference evidence="2 3" key="1">
    <citation type="submission" date="2023-02" db="EMBL/GenBank/DDBJ databases">
        <title>LHISI_Scaffold_Assembly.</title>
        <authorList>
            <person name="Stuart O.P."/>
            <person name="Cleave R."/>
            <person name="Magrath M.J.L."/>
            <person name="Mikheyev A.S."/>
        </authorList>
    </citation>
    <scope>NUCLEOTIDE SEQUENCE [LARGE SCALE GENOMIC DNA]</scope>
    <source>
        <strain evidence="2">Daus_M_001</strain>
        <tissue evidence="2">Leg muscle</tissue>
    </source>
</reference>
<evidence type="ECO:0000313" key="2">
    <source>
        <dbReference type="EMBL" id="KAJ8887373.1"/>
    </source>
</evidence>
<sequence length="113" mass="12599">MVVLAAEGFSDSSDSEVDSDDSYVLDEEMNALQGLLVLCCIFKSSRESVNSLFSTGITGRPIFRCILSEKRCHILLRAMRLDDHSTHLVRVEIDPTAPISDIYNSIMKNLMSN</sequence>
<proteinExistence type="predicted"/>
<protein>
    <recommendedName>
        <fullName evidence="1">PiggyBac transposable element-derived protein domain-containing protein</fullName>
    </recommendedName>
</protein>
<dbReference type="Proteomes" id="UP001159363">
    <property type="component" value="Chromosome X"/>
</dbReference>
<gene>
    <name evidence="2" type="ORF">PR048_013588</name>
</gene>
<dbReference type="Pfam" id="PF13843">
    <property type="entry name" value="DDE_Tnp_1_7"/>
    <property type="match status" value="1"/>
</dbReference>
<feature type="domain" description="PiggyBac transposable element-derived protein" evidence="1">
    <location>
        <begin position="26"/>
        <end position="110"/>
    </location>
</feature>
<evidence type="ECO:0000313" key="3">
    <source>
        <dbReference type="Proteomes" id="UP001159363"/>
    </source>
</evidence>
<comment type="caution">
    <text evidence="2">The sequence shown here is derived from an EMBL/GenBank/DDBJ whole genome shotgun (WGS) entry which is preliminary data.</text>
</comment>
<dbReference type="InterPro" id="IPR029526">
    <property type="entry name" value="PGBD"/>
</dbReference>
<evidence type="ECO:0000259" key="1">
    <source>
        <dbReference type="Pfam" id="PF13843"/>
    </source>
</evidence>
<name>A0ABQ9HSL9_9NEOP</name>
<accession>A0ABQ9HSL9</accession>
<keyword evidence="3" id="KW-1185">Reference proteome</keyword>